<protein>
    <recommendedName>
        <fullName evidence="2">YqeB PH domain-containing protein</fullName>
    </recommendedName>
</protein>
<gene>
    <name evidence="3" type="ORF">G1H11_12910</name>
</gene>
<proteinExistence type="predicted"/>
<dbReference type="Proteomes" id="UP000469185">
    <property type="component" value="Unassembled WGS sequence"/>
</dbReference>
<dbReference type="RefSeq" id="WP_163818984.1">
    <property type="nucleotide sequence ID" value="NZ_JAAGOB010000006.1"/>
</dbReference>
<reference evidence="3 4" key="1">
    <citation type="submission" date="2020-02" db="EMBL/GenBank/DDBJ databases">
        <authorList>
            <person name="Li X.-J."/>
            <person name="Feng X.-M."/>
        </authorList>
    </citation>
    <scope>NUCLEOTIDE SEQUENCE [LARGE SCALE GENOMIC DNA]</scope>
    <source>
        <strain evidence="3 4">CGMCC 4.7225</strain>
    </source>
</reference>
<name>A0A6N9YMC5_9ACTN</name>
<evidence type="ECO:0000313" key="3">
    <source>
        <dbReference type="EMBL" id="NED96211.1"/>
    </source>
</evidence>
<feature type="domain" description="YqeB PH" evidence="2">
    <location>
        <begin position="1"/>
        <end position="42"/>
    </location>
</feature>
<feature type="compositionally biased region" description="Basic and acidic residues" evidence="1">
    <location>
        <begin position="60"/>
        <end position="71"/>
    </location>
</feature>
<evidence type="ECO:0000313" key="4">
    <source>
        <dbReference type="Proteomes" id="UP000469185"/>
    </source>
</evidence>
<feature type="region of interest" description="Disordered" evidence="1">
    <location>
        <begin position="42"/>
        <end position="71"/>
    </location>
</feature>
<dbReference type="EMBL" id="JAAGOB010000006">
    <property type="protein sequence ID" value="NED96211.1"/>
    <property type="molecule type" value="Genomic_DNA"/>
</dbReference>
<comment type="caution">
    <text evidence="3">The sequence shown here is derived from an EMBL/GenBank/DDBJ whole genome shotgun (WGS) entry which is preliminary data.</text>
</comment>
<accession>A0A6N9YMC5</accession>
<evidence type="ECO:0000259" key="2">
    <source>
        <dbReference type="Pfam" id="PF23494"/>
    </source>
</evidence>
<dbReference type="Pfam" id="PF23494">
    <property type="entry name" value="bPH_10"/>
    <property type="match status" value="1"/>
</dbReference>
<organism evidence="3 4">
    <name type="scientific">Phytoactinopolyspora alkaliphila</name>
    <dbReference type="NCBI Taxonomy" id="1783498"/>
    <lineage>
        <taxon>Bacteria</taxon>
        <taxon>Bacillati</taxon>
        <taxon>Actinomycetota</taxon>
        <taxon>Actinomycetes</taxon>
        <taxon>Jiangellales</taxon>
        <taxon>Jiangellaceae</taxon>
        <taxon>Phytoactinopolyspora</taxon>
    </lineage>
</organism>
<sequence>MIVGAIAGVALALISMAEMLNVTVSPDAVTLTRNGEPHTIKRWGERGLQGRSASTGSRRRSAERVPTRLAT</sequence>
<dbReference type="InterPro" id="IPR057798">
    <property type="entry name" value="PH_YqeB"/>
</dbReference>
<evidence type="ECO:0000256" key="1">
    <source>
        <dbReference type="SAM" id="MobiDB-lite"/>
    </source>
</evidence>
<keyword evidence="4" id="KW-1185">Reference proteome</keyword>
<dbReference type="AlphaFoldDB" id="A0A6N9YMC5"/>